<dbReference type="GO" id="GO:0008757">
    <property type="term" value="F:S-adenosylmethionine-dependent methyltransferase activity"/>
    <property type="evidence" value="ECO:0007669"/>
    <property type="project" value="TreeGrafter"/>
</dbReference>
<evidence type="ECO:0000256" key="1">
    <source>
        <dbReference type="ARBA" id="ARBA00022603"/>
    </source>
</evidence>
<dbReference type="STRING" id="288705.RSal33209_3115"/>
<keyword evidence="1 4" id="KW-0489">Methyltransferase</keyword>
<gene>
    <name evidence="4" type="ordered locus">RSal33209_3115</name>
</gene>
<dbReference type="Gene3D" id="3.40.50.150">
    <property type="entry name" value="Vaccinia Virus protein VP39"/>
    <property type="match status" value="1"/>
</dbReference>
<dbReference type="PROSITE" id="PS51682">
    <property type="entry name" value="SAM_OMT_I"/>
    <property type="match status" value="1"/>
</dbReference>
<dbReference type="GO" id="GO:0008171">
    <property type="term" value="F:O-methyltransferase activity"/>
    <property type="evidence" value="ECO:0007669"/>
    <property type="project" value="InterPro"/>
</dbReference>
<dbReference type="SUPFAM" id="SSF53335">
    <property type="entry name" value="S-adenosyl-L-methionine-dependent methyltransferases"/>
    <property type="match status" value="1"/>
</dbReference>
<dbReference type="PANTHER" id="PTHR10509:SF14">
    <property type="entry name" value="CAFFEOYL-COA O-METHYLTRANSFERASE 3-RELATED"/>
    <property type="match status" value="1"/>
</dbReference>
<name>A9WUG2_RENSM</name>
<dbReference type="EC" id="2.1.1.-" evidence="4"/>
<dbReference type="KEGG" id="rsa:RSal33209_3115"/>
<evidence type="ECO:0000313" key="5">
    <source>
        <dbReference type="Proteomes" id="UP000002007"/>
    </source>
</evidence>
<dbReference type="EMBL" id="CP000910">
    <property type="protein sequence ID" value="ABY24833.1"/>
    <property type="molecule type" value="Genomic_DNA"/>
</dbReference>
<organism evidence="4 5">
    <name type="scientific">Renibacterium salmoninarum (strain ATCC 33209 / DSM 20767 / JCM 11484 / NBRC 15589 / NCIMB 2235)</name>
    <dbReference type="NCBI Taxonomy" id="288705"/>
    <lineage>
        <taxon>Bacteria</taxon>
        <taxon>Bacillati</taxon>
        <taxon>Actinomycetota</taxon>
        <taxon>Actinomycetes</taxon>
        <taxon>Micrococcales</taxon>
        <taxon>Micrococcaceae</taxon>
        <taxon>Renibacterium</taxon>
    </lineage>
</organism>
<keyword evidence="5" id="KW-1185">Reference proteome</keyword>
<dbReference type="PANTHER" id="PTHR10509">
    <property type="entry name" value="O-METHYLTRANSFERASE-RELATED"/>
    <property type="match status" value="1"/>
</dbReference>
<dbReference type="eggNOG" id="COG4122">
    <property type="taxonomic scope" value="Bacteria"/>
</dbReference>
<keyword evidence="2 4" id="KW-0808">Transferase</keyword>
<evidence type="ECO:0000256" key="3">
    <source>
        <dbReference type="ARBA" id="ARBA00022691"/>
    </source>
</evidence>
<dbReference type="InterPro" id="IPR050362">
    <property type="entry name" value="Cation-dep_OMT"/>
</dbReference>
<dbReference type="InterPro" id="IPR029063">
    <property type="entry name" value="SAM-dependent_MTases_sf"/>
</dbReference>
<proteinExistence type="predicted"/>
<protein>
    <submittedName>
        <fullName evidence="4">O-methyltransferase</fullName>
        <ecNumber evidence="4">2.1.1.-</ecNumber>
    </submittedName>
</protein>
<dbReference type="HOGENOM" id="CLU_140990_0_0_11"/>
<sequence>MMDHLSKNEWRDVEDFLSEVVIKADPALLAVSPAAEAAGMPAIEVAPTAGKFLMLLAKISGAKKVLEIGTLAGYSTIWLARGIPADGSVLTCEFLPEHAAVARKNLDRAGVGEKVEIRVGAALDTLAGLTGPFDFIFIDADKGNNVNYL</sequence>
<dbReference type="Proteomes" id="UP000002007">
    <property type="component" value="Chromosome"/>
</dbReference>
<dbReference type="InterPro" id="IPR002935">
    <property type="entry name" value="SAM_O-MeTrfase"/>
</dbReference>
<dbReference type="CDD" id="cd02440">
    <property type="entry name" value="AdoMet_MTases"/>
    <property type="match status" value="1"/>
</dbReference>
<accession>A9WUG2</accession>
<reference evidence="5" key="1">
    <citation type="journal article" date="2008" name="J. Bacteriol.">
        <title>Genome sequence of the fish pathogen Renibacterium salmoninarum suggests reductive evolution away from an environmental Arthrobacter ancestor.</title>
        <authorList>
            <person name="Wiens G.D."/>
            <person name="Rockey D.D."/>
            <person name="Wu Z."/>
            <person name="Chang J."/>
            <person name="Levy R."/>
            <person name="Crane S."/>
            <person name="Chen D.S."/>
            <person name="Capri G.R."/>
            <person name="Burnett J.R."/>
            <person name="Sudheesh P.S."/>
            <person name="Schipma M.J."/>
            <person name="Burd H."/>
            <person name="Bhattacharyya A."/>
            <person name="Rhodes L.D."/>
            <person name="Kaul R."/>
            <person name="Strom M.S."/>
        </authorList>
    </citation>
    <scope>NUCLEOTIDE SEQUENCE [LARGE SCALE GENOMIC DNA]</scope>
    <source>
        <strain evidence="5">ATCC 33209 / DSM 20767 / JCM 11484 / NBRC 15589 / NCIMB 2235</strain>
    </source>
</reference>
<evidence type="ECO:0000313" key="4">
    <source>
        <dbReference type="EMBL" id="ABY24833.1"/>
    </source>
</evidence>
<dbReference type="GO" id="GO:0032259">
    <property type="term" value="P:methylation"/>
    <property type="evidence" value="ECO:0007669"/>
    <property type="project" value="UniProtKB-KW"/>
</dbReference>
<dbReference type="Pfam" id="PF01596">
    <property type="entry name" value="Methyltransf_3"/>
    <property type="match status" value="1"/>
</dbReference>
<keyword evidence="3" id="KW-0949">S-adenosyl-L-methionine</keyword>
<dbReference type="AlphaFoldDB" id="A9WUG2"/>
<evidence type="ECO:0000256" key="2">
    <source>
        <dbReference type="ARBA" id="ARBA00022679"/>
    </source>
</evidence>